<proteinExistence type="predicted"/>
<reference evidence="1 2" key="1">
    <citation type="submission" date="2015-05" db="EMBL/GenBank/DDBJ databases">
        <title>Evolution of Trichinella species and genotypes.</title>
        <authorList>
            <person name="Korhonen P.K."/>
            <person name="Edoardo P."/>
            <person name="Giuseppe L.R."/>
            <person name="Gasser R.B."/>
        </authorList>
    </citation>
    <scope>NUCLEOTIDE SEQUENCE [LARGE SCALE GENOMIC DNA]</scope>
    <source>
        <strain evidence="1">ISS10</strain>
    </source>
</reference>
<dbReference type="EMBL" id="JYDW01001591">
    <property type="protein sequence ID" value="KRZ47010.1"/>
    <property type="molecule type" value="Genomic_DNA"/>
</dbReference>
<keyword evidence="2" id="KW-1185">Reference proteome</keyword>
<organism evidence="1 2">
    <name type="scientific">Trichinella nativa</name>
    <dbReference type="NCBI Taxonomy" id="6335"/>
    <lineage>
        <taxon>Eukaryota</taxon>
        <taxon>Metazoa</taxon>
        <taxon>Ecdysozoa</taxon>
        <taxon>Nematoda</taxon>
        <taxon>Enoplea</taxon>
        <taxon>Dorylaimia</taxon>
        <taxon>Trichinellida</taxon>
        <taxon>Trichinellidae</taxon>
        <taxon>Trichinella</taxon>
    </lineage>
</organism>
<dbReference type="AlphaFoldDB" id="A0A0V1KIJ1"/>
<evidence type="ECO:0000313" key="1">
    <source>
        <dbReference type="EMBL" id="KRZ47010.1"/>
    </source>
</evidence>
<evidence type="ECO:0000313" key="2">
    <source>
        <dbReference type="Proteomes" id="UP000054721"/>
    </source>
</evidence>
<accession>A0A0V1KIJ1</accession>
<sequence length="47" mass="5413">MAVLNLQNLISAIKNPLHCFLYYFMSLTAALQDMDGLRERALEESHM</sequence>
<name>A0A0V1KIJ1_9BILA</name>
<comment type="caution">
    <text evidence="1">The sequence shown here is derived from an EMBL/GenBank/DDBJ whole genome shotgun (WGS) entry which is preliminary data.</text>
</comment>
<dbReference type="Proteomes" id="UP000054721">
    <property type="component" value="Unassembled WGS sequence"/>
</dbReference>
<gene>
    <name evidence="1" type="ORF">T02_11973</name>
</gene>
<protein>
    <submittedName>
        <fullName evidence="1">Uncharacterized protein</fullName>
    </submittedName>
</protein>